<dbReference type="Pfam" id="PF25137">
    <property type="entry name" value="ADH_Fe_C"/>
    <property type="match status" value="1"/>
</dbReference>
<evidence type="ECO:0000313" key="7">
    <source>
        <dbReference type="Proteomes" id="UP000070366"/>
    </source>
</evidence>
<keyword evidence="3" id="KW-0520">NAD</keyword>
<evidence type="ECO:0000256" key="1">
    <source>
        <dbReference type="ARBA" id="ARBA00007358"/>
    </source>
</evidence>
<dbReference type="CDD" id="cd08181">
    <property type="entry name" value="PPD-like"/>
    <property type="match status" value="1"/>
</dbReference>
<dbReference type="GO" id="GO:0004022">
    <property type="term" value="F:alcohol dehydrogenase (NAD+) activity"/>
    <property type="evidence" value="ECO:0007669"/>
    <property type="project" value="UniProtKB-ARBA"/>
</dbReference>
<dbReference type="PANTHER" id="PTHR11496">
    <property type="entry name" value="ALCOHOL DEHYDROGENASE"/>
    <property type="match status" value="1"/>
</dbReference>
<keyword evidence="2" id="KW-0560">Oxidoreductase</keyword>
<dbReference type="EMBL" id="LSZW01000063">
    <property type="protein sequence ID" value="KXK64720.1"/>
    <property type="molecule type" value="Genomic_DNA"/>
</dbReference>
<protein>
    <submittedName>
        <fullName evidence="6">Alcohol dehydrogenase, iron-dependent</fullName>
    </submittedName>
</protein>
<dbReference type="Gene3D" id="1.20.1090.10">
    <property type="entry name" value="Dehydroquinate synthase-like - alpha domain"/>
    <property type="match status" value="1"/>
</dbReference>
<dbReference type="InterPro" id="IPR056798">
    <property type="entry name" value="ADH_Fe_C"/>
</dbReference>
<proteinExistence type="inferred from homology"/>
<evidence type="ECO:0000256" key="3">
    <source>
        <dbReference type="ARBA" id="ARBA00023027"/>
    </source>
</evidence>
<dbReference type="SUPFAM" id="SSF56796">
    <property type="entry name" value="Dehydroquinate synthase-like"/>
    <property type="match status" value="1"/>
</dbReference>
<feature type="domain" description="Fe-containing alcohol dehydrogenase-like C-terminal" evidence="5">
    <location>
        <begin position="182"/>
        <end position="302"/>
    </location>
</feature>
<keyword evidence="7" id="KW-1185">Reference proteome</keyword>
<evidence type="ECO:0000313" key="6">
    <source>
        <dbReference type="EMBL" id="KXK64720.1"/>
    </source>
</evidence>
<comment type="similarity">
    <text evidence="1">Belongs to the iron-containing alcohol dehydrogenase family.</text>
</comment>
<dbReference type="KEGG" id="cmiu:B1H56_05450"/>
<name>A0A136Q220_9FIRM</name>
<dbReference type="GO" id="GO:0046872">
    <property type="term" value="F:metal ion binding"/>
    <property type="evidence" value="ECO:0007669"/>
    <property type="project" value="InterPro"/>
</dbReference>
<dbReference type="PROSITE" id="PS00913">
    <property type="entry name" value="ADH_IRON_1"/>
    <property type="match status" value="1"/>
</dbReference>
<dbReference type="OrthoDB" id="9804734at2"/>
<dbReference type="Proteomes" id="UP000070366">
    <property type="component" value="Unassembled WGS sequence"/>
</dbReference>
<dbReference type="Pfam" id="PF00465">
    <property type="entry name" value="Fe-ADH"/>
    <property type="match status" value="1"/>
</dbReference>
<gene>
    <name evidence="6" type="ORF">HMPREF3293_01957</name>
</gene>
<evidence type="ECO:0000259" key="4">
    <source>
        <dbReference type="Pfam" id="PF00465"/>
    </source>
</evidence>
<organism evidence="6 7">
    <name type="scientific">Christensenella minuta</name>
    <dbReference type="NCBI Taxonomy" id="626937"/>
    <lineage>
        <taxon>Bacteria</taxon>
        <taxon>Bacillati</taxon>
        <taxon>Bacillota</taxon>
        <taxon>Clostridia</taxon>
        <taxon>Christensenellales</taxon>
        <taxon>Christensenellaceae</taxon>
        <taxon>Christensenella</taxon>
    </lineage>
</organism>
<dbReference type="InterPro" id="IPR039697">
    <property type="entry name" value="Alcohol_dehydrogenase_Fe"/>
</dbReference>
<comment type="caution">
    <text evidence="6">The sequence shown here is derived from an EMBL/GenBank/DDBJ whole genome shotgun (WGS) entry which is preliminary data.</text>
</comment>
<dbReference type="FunFam" id="3.40.50.1970:FF:000003">
    <property type="entry name" value="Alcohol dehydrogenase, iron-containing"/>
    <property type="match status" value="1"/>
</dbReference>
<dbReference type="InterPro" id="IPR001670">
    <property type="entry name" value="ADH_Fe/GldA"/>
</dbReference>
<evidence type="ECO:0000259" key="5">
    <source>
        <dbReference type="Pfam" id="PF25137"/>
    </source>
</evidence>
<dbReference type="RefSeq" id="WP_066518086.1">
    <property type="nucleotide sequence ID" value="NZ_CABMOF010000001.1"/>
</dbReference>
<dbReference type="PANTHER" id="PTHR11496:SF102">
    <property type="entry name" value="ALCOHOL DEHYDROGENASE 4"/>
    <property type="match status" value="1"/>
</dbReference>
<dbReference type="InterPro" id="IPR018211">
    <property type="entry name" value="ADH_Fe_CS"/>
</dbReference>
<dbReference type="AlphaFoldDB" id="A0A136Q220"/>
<dbReference type="STRING" id="626937.HMPREF3293_01957"/>
<evidence type="ECO:0000256" key="2">
    <source>
        <dbReference type="ARBA" id="ARBA00023002"/>
    </source>
</evidence>
<feature type="domain" description="Alcohol dehydrogenase iron-type/glycerol dehydrogenase GldA" evidence="4">
    <location>
        <begin position="8"/>
        <end position="169"/>
    </location>
</feature>
<dbReference type="Gene3D" id="3.40.50.1970">
    <property type="match status" value="1"/>
</dbReference>
<reference evidence="6 7" key="1">
    <citation type="submission" date="2016-02" db="EMBL/GenBank/DDBJ databases">
        <authorList>
            <person name="Wen L."/>
            <person name="He K."/>
            <person name="Yang H."/>
        </authorList>
    </citation>
    <scope>NUCLEOTIDE SEQUENCE [LARGE SCALE GENOMIC DNA]</scope>
    <source>
        <strain evidence="6 7">DSM 22607</strain>
    </source>
</reference>
<accession>A0A136Q220</accession>
<sequence>MEFQLQIPTQIIVGKDCIGKNAALFPSFGKRAVIVKSGSAGKNGALADVVKMLERQGISYHVCDNVPPNPSPEDVAALLGYAPGFDFVVAVGGGSAMDAAKGVAVLAVNDIGAMELYNKNYEVKPLPIIAVPTTCGTGSEVTNISVLEVGDTKKSFLSPDLHPAIAFLDARYLETLPSQVAVDTALDALSHCVEGYLIHDSWATELFAERAFANFALYKAALNKRSFTKDELELMLFTATLGGIVINMAGTSAVHTLGYPLTVQKNVPHGRACALTLGEYVAFSYDAKREKIDRMCTLLKVNGVEGFKDMIGGLLPGKPEISKEELEQYTDISAQAAIRKKNAKPITKSDILNIYFASLLG</sequence>